<dbReference type="Proteomes" id="UP000321947">
    <property type="component" value="Unassembled WGS sequence"/>
</dbReference>
<organism evidence="1 2">
    <name type="scientific">Cucumis melo var. makuwa</name>
    <name type="common">Oriental melon</name>
    <dbReference type="NCBI Taxonomy" id="1194695"/>
    <lineage>
        <taxon>Eukaryota</taxon>
        <taxon>Viridiplantae</taxon>
        <taxon>Streptophyta</taxon>
        <taxon>Embryophyta</taxon>
        <taxon>Tracheophyta</taxon>
        <taxon>Spermatophyta</taxon>
        <taxon>Magnoliopsida</taxon>
        <taxon>eudicotyledons</taxon>
        <taxon>Gunneridae</taxon>
        <taxon>Pentapetalae</taxon>
        <taxon>rosids</taxon>
        <taxon>fabids</taxon>
        <taxon>Cucurbitales</taxon>
        <taxon>Cucurbitaceae</taxon>
        <taxon>Benincaseae</taxon>
        <taxon>Cucumis</taxon>
    </lineage>
</organism>
<name>A0A5D3CDP1_CUCMM</name>
<accession>A0A5D3CDP1</accession>
<reference evidence="1 2" key="1">
    <citation type="submission" date="2019-08" db="EMBL/GenBank/DDBJ databases">
        <title>Draft genome sequences of two oriental melons (Cucumis melo L. var makuwa).</title>
        <authorList>
            <person name="Kwon S.-Y."/>
        </authorList>
    </citation>
    <scope>NUCLEOTIDE SEQUENCE [LARGE SCALE GENOMIC DNA]</scope>
    <source>
        <strain evidence="2">cv. Chang Bougi</strain>
        <tissue evidence="1">Leaf</tissue>
    </source>
</reference>
<comment type="caution">
    <text evidence="1">The sequence shown here is derived from an EMBL/GenBank/DDBJ whole genome shotgun (WGS) entry which is preliminary data.</text>
</comment>
<proteinExistence type="predicted"/>
<gene>
    <name evidence="1" type="ORF">E5676_scaffold5463G00130</name>
</gene>
<evidence type="ECO:0000313" key="2">
    <source>
        <dbReference type="Proteomes" id="UP000321947"/>
    </source>
</evidence>
<evidence type="ECO:0000313" key="1">
    <source>
        <dbReference type="EMBL" id="TYK09382.1"/>
    </source>
</evidence>
<dbReference type="AlphaFoldDB" id="A0A5D3CDP1"/>
<protein>
    <submittedName>
        <fullName evidence="1">CACTA en-spm transposon protein</fullName>
    </submittedName>
</protein>
<dbReference type="EMBL" id="SSTD01011870">
    <property type="protein sequence ID" value="TYK09382.1"/>
    <property type="molecule type" value="Genomic_DNA"/>
</dbReference>
<sequence length="368" mass="43125">MNPKEYLGQLVFSVPEGNTKTIELRVIPSNHSNHVYVNVNARLVIPSDYAVLKRSRPWKNFRSRRVYNETLIECPSEGRILGLNDERVLRDDLSMWCLRFSGVETKRRMDLKRCSLVKEGRQSYSIALCDKIAYSSYLASKEPIDKTEIGREGEEKEKKKTPSHAVPCPRRRLPRLPFFLMYVKVLNDWSNKSFDMLLELLRPTFPICSTAQPSPTSTPTPRRHVQSRLLEFEPYIHANGRISMSIDPDTQKPISPHAVHFNQVISVYVRKTFPICCLRWADVGRENIKVVKGDLQHFFMLDFNDQAMNRFVEHQMLNTFKEFRDDCHRHFKKYSDLKEACANAPYILVGRMEDWHYLYDYYMSCASK</sequence>